<dbReference type="EMBL" id="CP001854">
    <property type="protein sequence ID" value="ADB51134.1"/>
    <property type="molecule type" value="Genomic_DNA"/>
</dbReference>
<dbReference type="PRINTS" id="PR00762">
    <property type="entry name" value="CLCHANNEL"/>
</dbReference>
<dbReference type="SUPFAM" id="SSF81340">
    <property type="entry name" value="Clc chloride channel"/>
    <property type="match status" value="1"/>
</dbReference>
<dbReference type="GO" id="GO:0015108">
    <property type="term" value="F:chloride transmembrane transporter activity"/>
    <property type="evidence" value="ECO:0007669"/>
    <property type="project" value="InterPro"/>
</dbReference>
<evidence type="ECO:0000256" key="3">
    <source>
        <dbReference type="ARBA" id="ARBA00022989"/>
    </source>
</evidence>
<feature type="transmembrane region" description="Helical" evidence="6">
    <location>
        <begin position="352"/>
        <end position="373"/>
    </location>
</feature>
<sequence>MAADADSPPPDPPAGPAAAMRSRAFVALLLLAAVVGIVVSLLAWGFLELTHQIQVGLFTDLPKEVGYDDGAPLWWSLPILLVAGVVVAFAIAKLPGNGGHVPANGLKMGLTEPIELPGVMLAALATIGLGVVLGPEAPLIALGGGLGVLFLRQLRRDAPSEVALVMAASGTFAAVSLLFESPLIAAVILIEASGLGGPRLPVVLLPGLLAAGIGSLVSIGMGSWTGLSTSAYALSALELPQYARPTAAALGWSILLAVAVTVGAVAIVRAGRVVARISDGRAFVVAPLAGLLIGGLAIAFASTTDKDVAQVLFDGQDSIGPMTASPAAWSLGTLALLVAFKGAAWSLSLGAFRGGPTFPALLLGAAAGMMAARLPGFDLTPAIAVGMAAAIVAVLRLPLSAVALAVLLTAGAGAGAAPLIIVGVVVAYLTALVLTEPAADDHAEGGAPGAPSAPSAASGSPSPT</sequence>
<keyword evidence="2 6" id="KW-0812">Transmembrane</keyword>
<dbReference type="InterPro" id="IPR014743">
    <property type="entry name" value="Cl-channel_core"/>
</dbReference>
<dbReference type="HOGENOM" id="CLU_053130_0_0_11"/>
<feature type="transmembrane region" description="Helical" evidence="6">
    <location>
        <begin position="162"/>
        <end position="190"/>
    </location>
</feature>
<feature type="region of interest" description="Disordered" evidence="5">
    <location>
        <begin position="440"/>
        <end position="464"/>
    </location>
</feature>
<keyword evidence="8" id="KW-1185">Reference proteome</keyword>
<dbReference type="Gene3D" id="1.10.3080.10">
    <property type="entry name" value="Clc chloride channel"/>
    <property type="match status" value="1"/>
</dbReference>
<dbReference type="eggNOG" id="COG0038">
    <property type="taxonomic scope" value="Bacteria"/>
</dbReference>
<proteinExistence type="predicted"/>
<gene>
    <name evidence="7" type="ordered locus">Cwoe_2715</name>
</gene>
<dbReference type="RefSeq" id="WP_012934185.1">
    <property type="nucleotide sequence ID" value="NC_013739.1"/>
</dbReference>
<evidence type="ECO:0000313" key="8">
    <source>
        <dbReference type="Proteomes" id="UP000008229"/>
    </source>
</evidence>
<feature type="compositionally biased region" description="Low complexity" evidence="5">
    <location>
        <begin position="449"/>
        <end position="464"/>
    </location>
</feature>
<comment type="subcellular location">
    <subcellularLocation>
        <location evidence="1">Membrane</location>
        <topology evidence="1">Multi-pass membrane protein</topology>
    </subcellularLocation>
</comment>
<protein>
    <submittedName>
        <fullName evidence="7">Cl-channel voltage-gated family protein</fullName>
    </submittedName>
</protein>
<dbReference type="InterPro" id="IPR050368">
    <property type="entry name" value="ClC-type_chloride_channel"/>
</dbReference>
<evidence type="ECO:0000256" key="1">
    <source>
        <dbReference type="ARBA" id="ARBA00004141"/>
    </source>
</evidence>
<feature type="transmembrane region" description="Helical" evidence="6">
    <location>
        <begin position="322"/>
        <end position="340"/>
    </location>
</feature>
<feature type="transmembrane region" description="Helical" evidence="6">
    <location>
        <begin position="282"/>
        <end position="302"/>
    </location>
</feature>
<name>D3F9S2_CONWI</name>
<dbReference type="PANTHER" id="PTHR43427">
    <property type="entry name" value="CHLORIDE CHANNEL PROTEIN CLC-E"/>
    <property type="match status" value="1"/>
</dbReference>
<organism evidence="7 8">
    <name type="scientific">Conexibacter woesei (strain DSM 14684 / CCUG 47730 / CIP 108061 / JCM 11494 / NBRC 100937 / ID131577)</name>
    <dbReference type="NCBI Taxonomy" id="469383"/>
    <lineage>
        <taxon>Bacteria</taxon>
        <taxon>Bacillati</taxon>
        <taxon>Actinomycetota</taxon>
        <taxon>Thermoleophilia</taxon>
        <taxon>Solirubrobacterales</taxon>
        <taxon>Conexibacteraceae</taxon>
        <taxon>Conexibacter</taxon>
    </lineage>
</organism>
<accession>D3F9S2</accession>
<dbReference type="AlphaFoldDB" id="D3F9S2"/>
<evidence type="ECO:0000256" key="2">
    <source>
        <dbReference type="ARBA" id="ARBA00022692"/>
    </source>
</evidence>
<feature type="transmembrane region" description="Helical" evidence="6">
    <location>
        <begin position="116"/>
        <end position="142"/>
    </location>
</feature>
<dbReference type="GO" id="GO:0016020">
    <property type="term" value="C:membrane"/>
    <property type="evidence" value="ECO:0007669"/>
    <property type="project" value="UniProtKB-SubCell"/>
</dbReference>
<feature type="transmembrane region" description="Helical" evidence="6">
    <location>
        <begin position="73"/>
        <end position="95"/>
    </location>
</feature>
<dbReference type="Pfam" id="PF00654">
    <property type="entry name" value="Voltage_CLC"/>
    <property type="match status" value="1"/>
</dbReference>
<dbReference type="Proteomes" id="UP000008229">
    <property type="component" value="Chromosome"/>
</dbReference>
<dbReference type="KEGG" id="cwo:Cwoe_2715"/>
<keyword evidence="4 6" id="KW-0472">Membrane</keyword>
<evidence type="ECO:0000256" key="6">
    <source>
        <dbReference type="SAM" id="Phobius"/>
    </source>
</evidence>
<evidence type="ECO:0000256" key="4">
    <source>
        <dbReference type="ARBA" id="ARBA00023136"/>
    </source>
</evidence>
<evidence type="ECO:0000256" key="5">
    <source>
        <dbReference type="SAM" id="MobiDB-lite"/>
    </source>
</evidence>
<dbReference type="InterPro" id="IPR001807">
    <property type="entry name" value="ClC"/>
</dbReference>
<keyword evidence="3 6" id="KW-1133">Transmembrane helix</keyword>
<evidence type="ECO:0000313" key="7">
    <source>
        <dbReference type="EMBL" id="ADB51134.1"/>
    </source>
</evidence>
<feature type="transmembrane region" description="Helical" evidence="6">
    <location>
        <begin position="202"/>
        <end position="227"/>
    </location>
</feature>
<feature type="transmembrane region" description="Helical" evidence="6">
    <location>
        <begin position="404"/>
        <end position="429"/>
    </location>
</feature>
<feature type="transmembrane region" description="Helical" evidence="6">
    <location>
        <begin position="247"/>
        <end position="270"/>
    </location>
</feature>
<reference evidence="7 8" key="1">
    <citation type="journal article" date="2010" name="Stand. Genomic Sci.">
        <title>Complete genome sequence of Conexibacter woesei type strain (ID131577).</title>
        <authorList>
            <person name="Pukall R."/>
            <person name="Lapidus A."/>
            <person name="Glavina Del Rio T."/>
            <person name="Copeland A."/>
            <person name="Tice H."/>
            <person name="Cheng J.-F."/>
            <person name="Lucas S."/>
            <person name="Chen F."/>
            <person name="Nolan M."/>
            <person name="Bruce D."/>
            <person name="Goodwin L."/>
            <person name="Pitluck S."/>
            <person name="Mavromatis K."/>
            <person name="Ivanova N."/>
            <person name="Ovchinnikova G."/>
            <person name="Pati A."/>
            <person name="Chen A."/>
            <person name="Palaniappan K."/>
            <person name="Land M."/>
            <person name="Hauser L."/>
            <person name="Chang Y.-J."/>
            <person name="Jeffries C.D."/>
            <person name="Chain P."/>
            <person name="Meincke L."/>
            <person name="Sims D."/>
            <person name="Brettin T."/>
            <person name="Detter J.C."/>
            <person name="Rohde M."/>
            <person name="Goeker M."/>
            <person name="Bristow J."/>
            <person name="Eisen J.A."/>
            <person name="Markowitz V."/>
            <person name="Kyrpides N.C."/>
            <person name="Klenk H.-P."/>
            <person name="Hugenholtz P."/>
        </authorList>
    </citation>
    <scope>NUCLEOTIDE SEQUENCE [LARGE SCALE GENOMIC DNA]</scope>
    <source>
        <strain evidence="8">DSM 14684 / CIP 108061 / JCM 11494 / NBRC 100937 / ID131577</strain>
    </source>
</reference>
<feature type="transmembrane region" description="Helical" evidence="6">
    <location>
        <begin position="25"/>
        <end position="47"/>
    </location>
</feature>
<dbReference type="STRING" id="469383.Cwoe_2715"/>
<reference evidence="8" key="2">
    <citation type="submission" date="2010-01" db="EMBL/GenBank/DDBJ databases">
        <title>The complete genome of Conexibacter woesei DSM 14684.</title>
        <authorList>
            <consortium name="US DOE Joint Genome Institute (JGI-PGF)"/>
            <person name="Lucas S."/>
            <person name="Copeland A."/>
            <person name="Lapidus A."/>
            <person name="Glavina del Rio T."/>
            <person name="Dalin E."/>
            <person name="Tice H."/>
            <person name="Bruce D."/>
            <person name="Goodwin L."/>
            <person name="Pitluck S."/>
            <person name="Kyrpides N."/>
            <person name="Mavromatis K."/>
            <person name="Ivanova N."/>
            <person name="Mikhailova N."/>
            <person name="Chertkov O."/>
            <person name="Brettin T."/>
            <person name="Detter J.C."/>
            <person name="Han C."/>
            <person name="Larimer F."/>
            <person name="Land M."/>
            <person name="Hauser L."/>
            <person name="Markowitz V."/>
            <person name="Cheng J.-F."/>
            <person name="Hugenholtz P."/>
            <person name="Woyke T."/>
            <person name="Wu D."/>
            <person name="Pukall R."/>
            <person name="Steenblock K."/>
            <person name="Schneider S."/>
            <person name="Klenk H.-P."/>
            <person name="Eisen J.A."/>
        </authorList>
    </citation>
    <scope>NUCLEOTIDE SEQUENCE [LARGE SCALE GENOMIC DNA]</scope>
    <source>
        <strain evidence="8">DSM 14684 / CIP 108061 / JCM 11494 / NBRC 100937 / ID131577</strain>
    </source>
</reference>
<feature type="transmembrane region" description="Helical" evidence="6">
    <location>
        <begin position="379"/>
        <end position="397"/>
    </location>
</feature>
<dbReference type="OrthoDB" id="2729535at2"/>